<keyword evidence="1" id="KW-0004">4Fe-4S</keyword>
<keyword evidence="5" id="KW-0812">Transmembrane</keyword>
<name>A0A7S7NYT7_PALFE</name>
<feature type="transmembrane region" description="Helical" evidence="5">
    <location>
        <begin position="269"/>
        <end position="288"/>
    </location>
</feature>
<keyword evidence="5" id="KW-1133">Transmembrane helix</keyword>
<dbReference type="Gene3D" id="3.30.70.20">
    <property type="match status" value="2"/>
</dbReference>
<dbReference type="RefSeq" id="WP_194453378.1">
    <property type="nucleotide sequence ID" value="NZ_CP063849.1"/>
</dbReference>
<evidence type="ECO:0000256" key="5">
    <source>
        <dbReference type="SAM" id="Phobius"/>
    </source>
</evidence>
<evidence type="ECO:0000256" key="3">
    <source>
        <dbReference type="ARBA" id="ARBA00023004"/>
    </source>
</evidence>
<dbReference type="PANTHER" id="PTHR43177:SF3">
    <property type="entry name" value="PROTEIN NRFC HOMOLOG"/>
    <property type="match status" value="1"/>
</dbReference>
<protein>
    <submittedName>
        <fullName evidence="7">Dimethyl sulfoxide reductase anchor subunit</fullName>
    </submittedName>
</protein>
<dbReference type="Pfam" id="PF13247">
    <property type="entry name" value="Fer4_11"/>
    <property type="match status" value="1"/>
</dbReference>
<dbReference type="InterPro" id="IPR007059">
    <property type="entry name" value="DmsC"/>
</dbReference>
<dbReference type="KEGG" id="pfer:IRI77_17805"/>
<feature type="domain" description="4Fe-4S ferredoxin-type" evidence="6">
    <location>
        <begin position="40"/>
        <end position="69"/>
    </location>
</feature>
<dbReference type="GO" id="GO:0046872">
    <property type="term" value="F:metal ion binding"/>
    <property type="evidence" value="ECO:0007669"/>
    <property type="project" value="UniProtKB-KW"/>
</dbReference>
<dbReference type="CDD" id="cd16371">
    <property type="entry name" value="DMSOR_beta_like"/>
    <property type="match status" value="1"/>
</dbReference>
<dbReference type="InterPro" id="IPR050954">
    <property type="entry name" value="ET_IronSulfur_Cluster-Binding"/>
</dbReference>
<evidence type="ECO:0000256" key="2">
    <source>
        <dbReference type="ARBA" id="ARBA00022723"/>
    </source>
</evidence>
<proteinExistence type="predicted"/>
<dbReference type="EMBL" id="CP063849">
    <property type="protein sequence ID" value="QOY91724.1"/>
    <property type="molecule type" value="Genomic_DNA"/>
</dbReference>
<dbReference type="Proteomes" id="UP000593892">
    <property type="component" value="Chromosome"/>
</dbReference>
<dbReference type="AlphaFoldDB" id="A0A7S7NYT7"/>
<evidence type="ECO:0000313" key="7">
    <source>
        <dbReference type="EMBL" id="QOY91724.1"/>
    </source>
</evidence>
<keyword evidence="4" id="KW-0411">Iron-sulfur</keyword>
<sequence length="487" mass="52681">MSLPLLQRTADPSFCRYTPAEAEPLELRIPVRAPVEGEQYRFHFDMTKCIGCKCCEVACNEQNNNPAEIRWRRVGELEGGTYPFAERFHLSMGCNHCLEPACLIGCPVDAYTKMPDTGIVLHSADTCIGCQYCTWNCPYGVPQFNEERGVVGKCDMCHGRLSEGREPACVNACPQGAIAIELVQIDAWRATNAAAANAPGLPPAFETMSTTRITLPEHIDDSLRKADYHRVRPEHPHWPLVFLLVLTQMSVGAFAVLLAMGAAAPKLSFLFATAAGHAALGFSLLHLGRPAHAIRALKMWKRSWLSREVLFFSLFAGLTAVAAPAAFFGVGPVMPLLAATVLAGLAGVVSSARIYMVPARPGWNSPRTLVEFLLTGALLGSLLAGGPAWFTLAAAVSQAALTGWKIYAMRTSAEFEMKQSARLLTRTLRQHLAWRLALLALCLLPGIPAPLALAAALGSEILGRYLFFVSVVPRNMAATFFSGAEAA</sequence>
<dbReference type="SUPFAM" id="SSF54862">
    <property type="entry name" value="4Fe-4S ferredoxins"/>
    <property type="match status" value="1"/>
</dbReference>
<dbReference type="PROSITE" id="PS51379">
    <property type="entry name" value="4FE4S_FER_2"/>
    <property type="match status" value="2"/>
</dbReference>
<evidence type="ECO:0000259" key="6">
    <source>
        <dbReference type="PROSITE" id="PS51379"/>
    </source>
</evidence>
<dbReference type="PANTHER" id="PTHR43177">
    <property type="entry name" value="PROTEIN NRFC"/>
    <property type="match status" value="1"/>
</dbReference>
<feature type="transmembrane region" description="Helical" evidence="5">
    <location>
        <begin position="432"/>
        <end position="457"/>
    </location>
</feature>
<dbReference type="GO" id="GO:0051539">
    <property type="term" value="F:4 iron, 4 sulfur cluster binding"/>
    <property type="evidence" value="ECO:0007669"/>
    <property type="project" value="UniProtKB-KW"/>
</dbReference>
<dbReference type="GO" id="GO:0019645">
    <property type="term" value="P:anaerobic electron transport chain"/>
    <property type="evidence" value="ECO:0007669"/>
    <property type="project" value="InterPro"/>
</dbReference>
<feature type="domain" description="4Fe-4S ferredoxin-type" evidence="6">
    <location>
        <begin position="118"/>
        <end position="147"/>
    </location>
</feature>
<evidence type="ECO:0000256" key="4">
    <source>
        <dbReference type="ARBA" id="ARBA00023014"/>
    </source>
</evidence>
<gene>
    <name evidence="7" type="ORF">IRI77_17805</name>
</gene>
<keyword evidence="8" id="KW-1185">Reference proteome</keyword>
<accession>A0A7S7NYT7</accession>
<keyword evidence="3" id="KW-0408">Iron</keyword>
<evidence type="ECO:0000256" key="1">
    <source>
        <dbReference type="ARBA" id="ARBA00022485"/>
    </source>
</evidence>
<dbReference type="GO" id="GO:0016020">
    <property type="term" value="C:membrane"/>
    <property type="evidence" value="ECO:0007669"/>
    <property type="project" value="InterPro"/>
</dbReference>
<dbReference type="Pfam" id="PF04976">
    <property type="entry name" value="DmsC"/>
    <property type="match status" value="1"/>
</dbReference>
<organism evidence="7 8">
    <name type="scientific">Paludibaculum fermentans</name>
    <dbReference type="NCBI Taxonomy" id="1473598"/>
    <lineage>
        <taxon>Bacteria</taxon>
        <taxon>Pseudomonadati</taxon>
        <taxon>Acidobacteriota</taxon>
        <taxon>Terriglobia</taxon>
        <taxon>Bryobacterales</taxon>
        <taxon>Bryobacteraceae</taxon>
        <taxon>Paludibaculum</taxon>
    </lineage>
</organism>
<feature type="transmembrane region" description="Helical" evidence="5">
    <location>
        <begin position="240"/>
        <end position="263"/>
    </location>
</feature>
<evidence type="ECO:0000313" key="8">
    <source>
        <dbReference type="Proteomes" id="UP000593892"/>
    </source>
</evidence>
<feature type="transmembrane region" description="Helical" evidence="5">
    <location>
        <begin position="368"/>
        <end position="384"/>
    </location>
</feature>
<reference evidence="7 8" key="1">
    <citation type="submission" date="2020-10" db="EMBL/GenBank/DDBJ databases">
        <title>Complete genome sequence of Paludibaculum fermentans P105T, a facultatively anaerobic acidobacterium capable of dissimilatory Fe(III) reduction.</title>
        <authorList>
            <person name="Dedysh S.N."/>
            <person name="Beletsky A.V."/>
            <person name="Kulichevskaya I.S."/>
            <person name="Mardanov A.V."/>
            <person name="Ravin N.V."/>
        </authorList>
    </citation>
    <scope>NUCLEOTIDE SEQUENCE [LARGE SCALE GENOMIC DNA]</scope>
    <source>
        <strain evidence="7 8">P105</strain>
    </source>
</reference>
<feature type="transmembrane region" description="Helical" evidence="5">
    <location>
        <begin position="336"/>
        <end position="356"/>
    </location>
</feature>
<keyword evidence="2" id="KW-0479">Metal-binding</keyword>
<feature type="transmembrane region" description="Helical" evidence="5">
    <location>
        <begin position="309"/>
        <end position="330"/>
    </location>
</feature>
<dbReference type="InterPro" id="IPR017900">
    <property type="entry name" value="4Fe4S_Fe_S_CS"/>
</dbReference>
<dbReference type="InterPro" id="IPR017896">
    <property type="entry name" value="4Fe4S_Fe-S-bd"/>
</dbReference>
<dbReference type="PROSITE" id="PS00198">
    <property type="entry name" value="4FE4S_FER_1"/>
    <property type="match status" value="1"/>
</dbReference>
<keyword evidence="5" id="KW-0472">Membrane</keyword>